<proteinExistence type="predicted"/>
<sequence length="84" mass="9806">MSSDSSYLSKLETLMVYAEVLDLTPMASFTINDLSKIWGTDIDKTQAIIRKLRKEGLLRRTRRGRYKLTLAGQILVKLYKRIRR</sequence>
<evidence type="ECO:0000313" key="1">
    <source>
        <dbReference type="EMBL" id="HHP82011.1"/>
    </source>
</evidence>
<dbReference type="SUPFAM" id="SSF46785">
    <property type="entry name" value="Winged helix' DNA-binding domain"/>
    <property type="match status" value="1"/>
</dbReference>
<dbReference type="AlphaFoldDB" id="A0A7C5TI86"/>
<comment type="caution">
    <text evidence="1">The sequence shown here is derived from an EMBL/GenBank/DDBJ whole genome shotgun (WGS) entry which is preliminary data.</text>
</comment>
<organism evidence="1">
    <name type="scientific">Ignisphaera aggregans</name>
    <dbReference type="NCBI Taxonomy" id="334771"/>
    <lineage>
        <taxon>Archaea</taxon>
        <taxon>Thermoproteota</taxon>
        <taxon>Thermoprotei</taxon>
        <taxon>Desulfurococcales</taxon>
        <taxon>Desulfurococcaceae</taxon>
        <taxon>Ignisphaera</taxon>
    </lineage>
</organism>
<accession>A0A7C5TI86</accession>
<evidence type="ECO:0008006" key="2">
    <source>
        <dbReference type="Google" id="ProtNLM"/>
    </source>
</evidence>
<dbReference type="EMBL" id="DRZI01000212">
    <property type="protein sequence ID" value="HHP82011.1"/>
    <property type="molecule type" value="Genomic_DNA"/>
</dbReference>
<reference evidence="1" key="1">
    <citation type="journal article" date="2020" name="mSystems">
        <title>Genome- and Community-Level Interaction Insights into Carbon Utilization and Element Cycling Functions of Hydrothermarchaeota in Hydrothermal Sediment.</title>
        <authorList>
            <person name="Zhou Z."/>
            <person name="Liu Y."/>
            <person name="Xu W."/>
            <person name="Pan J."/>
            <person name="Luo Z.H."/>
            <person name="Li M."/>
        </authorList>
    </citation>
    <scope>NUCLEOTIDE SEQUENCE [LARGE SCALE GENOMIC DNA]</scope>
    <source>
        <strain evidence="1">SpSt-1121</strain>
    </source>
</reference>
<dbReference type="InterPro" id="IPR036390">
    <property type="entry name" value="WH_DNA-bd_sf"/>
</dbReference>
<gene>
    <name evidence="1" type="ORF">ENM84_05020</name>
</gene>
<protein>
    <recommendedName>
        <fullName evidence="2">ArnR1-like winged helix-turn-helix domain-containing protein</fullName>
    </recommendedName>
</protein>
<name>A0A7C5TI86_9CREN</name>